<accession>S0EUJ6</accession>
<dbReference type="HOGENOM" id="CLU_227417_0_0_0"/>
<keyword evidence="2" id="KW-0732">Signal</keyword>
<name>S0EUJ6_CHTCT</name>
<feature type="region of interest" description="Disordered" evidence="1">
    <location>
        <begin position="881"/>
        <end position="903"/>
    </location>
</feature>
<gene>
    <name evidence="3" type="ORF">CCALI_01181</name>
</gene>
<proteinExistence type="predicted"/>
<feature type="signal peptide" evidence="2">
    <location>
        <begin position="1"/>
        <end position="33"/>
    </location>
</feature>
<evidence type="ECO:0000256" key="1">
    <source>
        <dbReference type="SAM" id="MobiDB-lite"/>
    </source>
</evidence>
<organism evidence="3 4">
    <name type="scientific">Chthonomonas calidirosea (strain DSM 23976 / ICMP 18418 / T49)</name>
    <dbReference type="NCBI Taxonomy" id="1303518"/>
    <lineage>
        <taxon>Bacteria</taxon>
        <taxon>Bacillati</taxon>
        <taxon>Armatimonadota</taxon>
        <taxon>Chthonomonadia</taxon>
        <taxon>Chthonomonadales</taxon>
        <taxon>Chthonomonadaceae</taxon>
        <taxon>Chthonomonas</taxon>
    </lineage>
</organism>
<dbReference type="Proteomes" id="UP000014227">
    <property type="component" value="Chromosome I"/>
</dbReference>
<keyword evidence="4" id="KW-1185">Reference proteome</keyword>
<sequence length="2684" mass="285899">MREREMRHKSALSLGIVSLCGLLLALATVGAHAQFAFTNDDWTLDRGALTLDANNNGLPLRQGYNNFTDLANQPFHGLPRWVWPTGVDLLGAQNGSSNQTSSVSALNPIIVDNPPGFPGNKEIFDPNVTQNALSVWNTNVFTVPPIAQRVPQAGFSFGTDPTDPNNFDYGIATPQPVTITYTDSNGNTVTATADQLSQLPYVPPQLYKAVNNVLNSAQPVAQWTMGNPILPASLQGVTLNYTVSIWSPGDGTLDAAGVPHPDLKHAFVRISWFKTVNGNVINNTGTPGGGGVYDEINSRIYMVDLSGGPGWRVIGPYAASSTTSVTPAVFPYNSNDPTSQIVVTLYVLTPDNPNDTTLYLHPPYVTADAVEFVPLGIANNGNNGGAIAQSPLGPISAQGRILAPIVGSNKVVTNTNDPEFGKTVYYVAREETIANTPPTTPVDPTQTPLTPGNDAYTTFTVPVFYCLNNEDGIQIVNGQPQELPSKTRVRWRYVALPDAGTGTCTASPLLANVRCRDGKVRPMVYFVTTAAGGSLGHIYALDPVGNNPFGPDPGDLSTRTTTAYWVYPSVRPLLGSANEPPNAPAQWEDPNFSLPANTGTYSRAGYPAFSFGPDQPTDSGGHFIYDGDIIPNPNTTAAATTPYIVRNDTLLTMTGMTWTPTLVNDPDNPNGPQLLIVTAQGSDSGHGRVYAFDAGGRGDFGTINVNNQNILVPGTTQRIWTWPRFGADTFHRVNTPSPTGGFNMADNFTDEPEIGFLAGSPMYDPNYANGAGENPLIVGTSDGYVYAILAHHDVITNVNGNKVTYDNTKRLYWTYPSTAGPGLGAAPSTVAFYQPTGSNSRYLVFTCDTPDGGGRVYLLPEATPNGQTVPFTNQLTWVYPPTPDPPNPDPNNPNGTAPFVPGFGGNAPVPVNSSLLPQGTLPSDVIYVVQSDGTVDGIQVDANGLNPKLYATNIPQSGFVFSSPIIAQLQADPSEGLLDGTTLSYNVPYPCLVYSDDTGNFYGVGLQAYNDGNGNIFLPLIWNPPTTSSSVRSAASALINSYIVEGDEGGQVTAFTNGTGNNGLGILLPPIELRGGGNDQSLVDIDIRGVDYFAQNVWNTFWPNGTTGTPFSANALVGQVPDGTNGLAVDWGDHLYVAAWGVYHAEPQQPGLTAYGTAPPRITVTFRIDVPRSNRTITVQVPATTANGQPAGWPGDAGAGNQQFTIWGDDPNNPPANSPNGASGLLTGPTHYVFPWVAVASIPIQPDANNPLAPGISGYRVSARAHIEQNVVYKNGNQTINYTPARFDSPLFFGGQRDVNGADHGYIFGNVSRALQSSPNNIAARGRARRVYITNPLALTVAGTNPSGSGSADQTGNNIFNIIGWAPSADNPNITINNIAELLGNGAQTGWIGNFGVKSLFAPLDMAVDGSSVQYRGIDANGNRVPAFYVEDRSAYQLLTGSPLNIIVQMPSLVWWGGPSSVMNPLPWEQLPGDGTSTPDYPAIAATNVSVTGQNGVDATRTALPLPAPVLPSGDNNVADRTPTPEQLNLTVNVPKYQPANVNRGIVQTAFGNFGDSFTNEAGQVLGALGSPVLGPIRTFNDGQPPTTPGTGTFPALGYIAQRAQVVVQLPGRPLRPGVFNGYNRAEIEEARRQFNLGMCVAPSFRLHVEGAALDFGNVPAGTGYSAVNNNGVHSIPFAPTGTAPYANAVSPWDDPKQFGEFFQPFTLVSDSNVNLVDLRIATLIGQPGSTFSASSLTPGLAPATGAAVAQGLQSDQVDQLFSSWLLAPPFGSANSPIPTPGTGNIGFVSSFDHPYNNGQANLSDTDLYPIPNPFWTPNNLQPYPTLHKPLPGDAQGTVATIPDVPHGYVPSGNGFTPQAPKLGITVPLGTPVGTYVGTVVPYEDEMPLQWREWLATSGSNYGSSALAGNDDDILNTNPVGQALEAYANPGIQIKVTVVPNRLTGGTTQGSLSQIDTVNFAAPNNLEKSSPNATLPTGFNMLPAAVLYPAADNTSSLYLYWTSDSLRGNTAPGPTSPSDILYSWLTMPYLNLGSMGGVGYMSFAQFGQPNLQQWWNPTAPLLDLTNAGLLQTLFPTTGDNTIPGTLIPGTVQFASPTVATANDVAANGNITVGPPADNEAYLFFAGQVQKQTAPNQEVTEMRFFWQPLSPTYPYVPQGTPNFVPGNPSVPKYTPAPLLVKLAADSGRNVPAQKFLYLFYSVGRQDHTQIYYNFNLSTSLSGTLSEAGWQPDGILLPTPITLGQQSHPVPIYRRVYAQNPFNPNPDVRVFDAIDLYFTGVLPGRGDHAETLMIRYGIYRGENLGANAPVMTPGQLFVLPLPPVTDETLTRAGATNHFVARDVGWYIGYNNQQPFSNNPQPYLSLERIDQNGNVLQLLAGPGTFDPASQTITFNSALGGRIVIDPQAGIVRFPDVPPRSTDIVRISYIPQVMRLNTSRDDSNLIVADGYGNIPTNPLPMAFRAHPAVDAVGINTAPDVLLDRSPNPRQLLTSPVVVFAPNGQPLGANGPAMLTDRLWLFYHKTDVGGKTKSAIYFKTMRLMITLPYPVAVAKTASGTQIVGLTVTGARGPYEVDWQRGRIYFTEADEGNQVQVTYTYYNPATNTTGNSGTLTYQVAWGDEMSDTLGNDVYEAPLPVDGSVNEGQIAVLKDPLLNRLWLFWTSTRAGTTDLYMAAFAPKLYPDLVGQ</sequence>
<feature type="chain" id="PRO_5004486316" evidence="2">
    <location>
        <begin position="34"/>
        <end position="2684"/>
    </location>
</feature>
<dbReference type="KEGG" id="ccz:CCALI_01181"/>
<dbReference type="PATRIC" id="fig|1303518.3.peg.1203"/>
<feature type="compositionally biased region" description="Pro residues" evidence="1">
    <location>
        <begin position="881"/>
        <end position="891"/>
    </location>
</feature>
<protein>
    <submittedName>
        <fullName evidence="3">Uncharacterized protein</fullName>
    </submittedName>
</protein>
<reference evidence="4" key="1">
    <citation type="submission" date="2013-03" db="EMBL/GenBank/DDBJ databases">
        <title>Genome sequence of Chthonomonas calidirosea, the first sequenced genome from the Armatimonadetes phylum (formally candidate division OP10).</title>
        <authorList>
            <person name="Lee K.C.Y."/>
            <person name="Morgan X.C."/>
            <person name="Dunfield P.F."/>
            <person name="Tamas I."/>
            <person name="Houghton K.M."/>
            <person name="Vyssotski M."/>
            <person name="Ryan J.L.J."/>
            <person name="Lagutin K."/>
            <person name="McDonald I.R."/>
            <person name="Stott M.B."/>
        </authorList>
    </citation>
    <scope>NUCLEOTIDE SEQUENCE [LARGE SCALE GENOMIC DNA]</scope>
    <source>
        <strain evidence="4">DSM 23976 / ICMP 18418 / T49</strain>
    </source>
</reference>
<evidence type="ECO:0000313" key="3">
    <source>
        <dbReference type="EMBL" id="CCW35000.1"/>
    </source>
</evidence>
<dbReference type="STRING" id="454171.CP488_02916"/>
<evidence type="ECO:0000313" key="4">
    <source>
        <dbReference type="Proteomes" id="UP000014227"/>
    </source>
</evidence>
<dbReference type="InParanoid" id="S0EUJ6"/>
<evidence type="ECO:0000256" key="2">
    <source>
        <dbReference type="SAM" id="SignalP"/>
    </source>
</evidence>
<dbReference type="EMBL" id="HF951689">
    <property type="protein sequence ID" value="CCW35000.1"/>
    <property type="molecule type" value="Genomic_DNA"/>
</dbReference>